<dbReference type="EMBL" id="FMZV01000020">
    <property type="protein sequence ID" value="SDE46675.1"/>
    <property type="molecule type" value="Genomic_DNA"/>
</dbReference>
<reference evidence="2" key="1">
    <citation type="submission" date="2016-10" db="EMBL/GenBank/DDBJ databases">
        <authorList>
            <person name="Varghese N."/>
            <person name="Submissions S."/>
        </authorList>
    </citation>
    <scope>NUCLEOTIDE SEQUENCE [LARGE SCALE GENOMIC DNA]</scope>
    <source>
        <strain evidence="2">CGMCC 1.9108</strain>
    </source>
</reference>
<dbReference type="STRING" id="639004.SAMN04488239_12026"/>
<gene>
    <name evidence="1" type="ORF">SAMN04488239_12026</name>
</gene>
<protein>
    <submittedName>
        <fullName evidence="1">Uncharacterized protein</fullName>
    </submittedName>
</protein>
<name>A0A1G7D7D1_9RHOB</name>
<evidence type="ECO:0000313" key="1">
    <source>
        <dbReference type="EMBL" id="SDE46675.1"/>
    </source>
</evidence>
<dbReference type="Proteomes" id="UP000199628">
    <property type="component" value="Unassembled WGS sequence"/>
</dbReference>
<keyword evidence="2" id="KW-1185">Reference proteome</keyword>
<sequence length="43" mass="4492">MMAILGELAAIVVLGLILTGFAARAPEAQGVRVRAGTKADKRR</sequence>
<dbReference type="AlphaFoldDB" id="A0A1G7D7D1"/>
<evidence type="ECO:0000313" key="2">
    <source>
        <dbReference type="Proteomes" id="UP000199628"/>
    </source>
</evidence>
<organism evidence="1 2">
    <name type="scientific">Ruegeria marina</name>
    <dbReference type="NCBI Taxonomy" id="639004"/>
    <lineage>
        <taxon>Bacteria</taxon>
        <taxon>Pseudomonadati</taxon>
        <taxon>Pseudomonadota</taxon>
        <taxon>Alphaproteobacteria</taxon>
        <taxon>Rhodobacterales</taxon>
        <taxon>Roseobacteraceae</taxon>
        <taxon>Ruegeria</taxon>
    </lineage>
</organism>
<proteinExistence type="predicted"/>
<accession>A0A1G7D7D1</accession>